<dbReference type="EMBL" id="JANQBD010000023">
    <property type="protein sequence ID" value="MCR8634869.1"/>
    <property type="molecule type" value="Genomic_DNA"/>
</dbReference>
<keyword evidence="2" id="KW-1185">Reference proteome</keyword>
<accession>A0ABT1YNX2</accession>
<evidence type="ECO:0000313" key="1">
    <source>
        <dbReference type="EMBL" id="MCR8634869.1"/>
    </source>
</evidence>
<dbReference type="RefSeq" id="WP_258216426.1">
    <property type="nucleotide sequence ID" value="NZ_JANQBD010000023.1"/>
</dbReference>
<protein>
    <recommendedName>
        <fullName evidence="3">RiboL-PSP-HEPN domain-containing protein</fullName>
    </recommendedName>
</protein>
<organism evidence="1 2">
    <name type="scientific">Paenibacillus radicis</name>
    <name type="common">ex Xue et al. 2023</name>
    <dbReference type="NCBI Taxonomy" id="2972489"/>
    <lineage>
        <taxon>Bacteria</taxon>
        <taxon>Bacillati</taxon>
        <taxon>Bacillota</taxon>
        <taxon>Bacilli</taxon>
        <taxon>Bacillales</taxon>
        <taxon>Paenibacillaceae</taxon>
        <taxon>Paenibacillus</taxon>
    </lineage>
</organism>
<comment type="caution">
    <text evidence="1">The sequence shown here is derived from an EMBL/GenBank/DDBJ whole genome shotgun (WGS) entry which is preliminary data.</text>
</comment>
<evidence type="ECO:0000313" key="2">
    <source>
        <dbReference type="Proteomes" id="UP001300012"/>
    </source>
</evidence>
<proteinExistence type="predicted"/>
<reference evidence="1 2" key="1">
    <citation type="submission" date="2022-08" db="EMBL/GenBank/DDBJ databases">
        <title>Paenibacillus endoradicis sp. nov., Paenibacillus radicibacter sp. nov and Paenibacillus pararadicis sp. nov., three cold-adapted plant growth-promoting bacteria isolated from root of Larix gmelinii in Great Khingan.</title>
        <authorList>
            <person name="Xue H."/>
        </authorList>
    </citation>
    <scope>NUCLEOTIDE SEQUENCE [LARGE SCALE GENOMIC DNA]</scope>
    <source>
        <strain evidence="1 2">N5-1-1-5</strain>
    </source>
</reference>
<sequence length="227" mass="26212">MQEDKIIMDLHEVVGYYLTQPIATLLEQIENAHPDIPHFHSVVYLESSFSAAVIPIVITYIESFVDWAGYLIKNEKPNRSTIDSIKYDYKNSELSEKLKEILCVRDVITHAYIWKREVHHSNNFGNIDYSDFNLHEGYGIKGNKFKETVDINTAKTKLLGLSVIPTRVTKTEIQIVLKVLINVIEVLEERVIEHKQENSLNISGQYVVFQGKVTLFTNLLREFVDDK</sequence>
<gene>
    <name evidence="1" type="ORF">NV381_27080</name>
</gene>
<dbReference type="Proteomes" id="UP001300012">
    <property type="component" value="Unassembled WGS sequence"/>
</dbReference>
<name>A0ABT1YNX2_9BACL</name>
<evidence type="ECO:0008006" key="3">
    <source>
        <dbReference type="Google" id="ProtNLM"/>
    </source>
</evidence>